<evidence type="ECO:0000313" key="2">
    <source>
        <dbReference type="Proteomes" id="UP001202402"/>
    </source>
</evidence>
<reference evidence="1 2" key="1">
    <citation type="submission" date="2022-02" db="EMBL/GenBank/DDBJ databases">
        <title>Genome of Erysipelotrichaceae sp. nov. NSJ-176 isolated from human feces.</title>
        <authorList>
            <person name="Abdugheni R."/>
        </authorList>
    </citation>
    <scope>NUCLEOTIDE SEQUENCE [LARGE SCALE GENOMIC DNA]</scope>
    <source>
        <strain evidence="1 2">NSJ-176</strain>
    </source>
</reference>
<evidence type="ECO:0000313" key="1">
    <source>
        <dbReference type="EMBL" id="MCH4284949.1"/>
    </source>
</evidence>
<dbReference type="InterPro" id="IPR025063">
    <property type="entry name" value="DUF4004"/>
</dbReference>
<gene>
    <name evidence="1" type="ORF">LQE99_07365</name>
</gene>
<accession>A0ABS9R5M0</accession>
<keyword evidence="2" id="KW-1185">Reference proteome</keyword>
<dbReference type="Proteomes" id="UP001202402">
    <property type="component" value="Unassembled WGS sequence"/>
</dbReference>
<dbReference type="EMBL" id="JAKVPQ010000004">
    <property type="protein sequence ID" value="MCH4284949.1"/>
    <property type="molecule type" value="Genomic_DNA"/>
</dbReference>
<name>A0ABS9R5M0_9FIRM</name>
<proteinExistence type="predicted"/>
<dbReference type="RefSeq" id="WP_117455976.1">
    <property type="nucleotide sequence ID" value="NZ_JAKVPQ010000004.1"/>
</dbReference>
<organism evidence="1 2">
    <name type="scientific">Amedibacillus hominis</name>
    <dbReference type="NCBI Taxonomy" id="2897776"/>
    <lineage>
        <taxon>Bacteria</taxon>
        <taxon>Bacillati</taxon>
        <taxon>Bacillota</taxon>
        <taxon>Erysipelotrichia</taxon>
        <taxon>Erysipelotrichales</taxon>
        <taxon>Erysipelotrichaceae</taxon>
        <taxon>Amedibacillus</taxon>
    </lineage>
</organism>
<dbReference type="Pfam" id="PF13171">
    <property type="entry name" value="DUF4004"/>
    <property type="match status" value="1"/>
</dbReference>
<comment type="caution">
    <text evidence="1">The sequence shown here is derived from an EMBL/GenBank/DDBJ whole genome shotgun (WGS) entry which is preliminary data.</text>
</comment>
<protein>
    <submittedName>
        <fullName evidence="1">YhbD family protein</fullName>
    </submittedName>
</protein>
<sequence length="222" mass="26659">MDISKKDLLKETGISYGQLYRWKREGLIPESWFIKKSSYTGQETFFPREKILKRIKAIQQLKDKYSLEELANMLAPEITNRTFTEEDLEKFEEIDVDVAACFMDHMEKDEFTFVEILVMMTLSEWRLKEGIPYEDLDAMISNMIKNLVVMKDVEKDILMLKIDQKRYIIFISQKMDPIDDFVIYLDKRMEVVFRESLSELSNVMKIKYQRIFNFEFDEEENI</sequence>